<dbReference type="PANTHER" id="PTHR39176:SF1">
    <property type="entry name" value="PERIPLASMIC PROTEIN"/>
    <property type="match status" value="1"/>
</dbReference>
<dbReference type="Proteomes" id="UP000295351">
    <property type="component" value="Unassembled WGS sequence"/>
</dbReference>
<evidence type="ECO:0000259" key="2">
    <source>
        <dbReference type="Pfam" id="PF07007"/>
    </source>
</evidence>
<evidence type="ECO:0000313" key="4">
    <source>
        <dbReference type="Proteomes" id="UP000295351"/>
    </source>
</evidence>
<feature type="chain" id="PRO_5020480198" evidence="1">
    <location>
        <begin position="24"/>
        <end position="144"/>
    </location>
</feature>
<dbReference type="InterPro" id="IPR009739">
    <property type="entry name" value="LprI-like_N"/>
</dbReference>
<dbReference type="AlphaFoldDB" id="A0A4R2CJK4"/>
<reference evidence="3 4" key="1">
    <citation type="submission" date="2019-03" db="EMBL/GenBank/DDBJ databases">
        <title>Genomic Encyclopedia of Type Strains, Phase IV (KMG-IV): sequencing the most valuable type-strain genomes for metagenomic binning, comparative biology and taxonomic classification.</title>
        <authorList>
            <person name="Goeker M."/>
        </authorList>
    </citation>
    <scope>NUCLEOTIDE SEQUENCE [LARGE SCALE GENOMIC DNA]</scope>
    <source>
        <strain evidence="3 4">DSM 18401</strain>
    </source>
</reference>
<proteinExistence type="predicted"/>
<gene>
    <name evidence="3" type="ORF">EV665_11762</name>
</gene>
<evidence type="ECO:0000313" key="3">
    <source>
        <dbReference type="EMBL" id="TCN39434.1"/>
    </source>
</evidence>
<accession>A0A4R2CJK4</accession>
<name>A0A4R2CJK4_SHIGR</name>
<dbReference type="RefSeq" id="WP_133035766.1">
    <property type="nucleotide sequence ID" value="NZ_BAABEI010000012.1"/>
</dbReference>
<protein>
    <submittedName>
        <fullName evidence="3">Uncharacterized protein YecT (DUF1311 family)</fullName>
    </submittedName>
</protein>
<evidence type="ECO:0000256" key="1">
    <source>
        <dbReference type="SAM" id="SignalP"/>
    </source>
</evidence>
<sequence length="144" mass="15401">MVTRFRLLLAAAFLLLSAPLAVAQDGEPEVDCDNAQAQIEMNICADRDYQAADGELNAAYKAAMAAAREMDEQAGEMGEHYVGAVDALKRAQRAWIGYRDGQCELAGFEARGGSMEPMLVSGCLADLTRKRTAELKAVSAISGN</sequence>
<dbReference type="Gene3D" id="1.20.1270.180">
    <property type="match status" value="1"/>
</dbReference>
<feature type="domain" description="Lysozyme inhibitor LprI-like N-terminal" evidence="2">
    <location>
        <begin position="32"/>
        <end position="135"/>
    </location>
</feature>
<dbReference type="Pfam" id="PF07007">
    <property type="entry name" value="LprI"/>
    <property type="match status" value="1"/>
</dbReference>
<organism evidence="3 4">
    <name type="scientific">Shinella granuli</name>
    <dbReference type="NCBI Taxonomy" id="323621"/>
    <lineage>
        <taxon>Bacteria</taxon>
        <taxon>Pseudomonadati</taxon>
        <taxon>Pseudomonadota</taxon>
        <taxon>Alphaproteobacteria</taxon>
        <taxon>Hyphomicrobiales</taxon>
        <taxon>Rhizobiaceae</taxon>
        <taxon>Shinella</taxon>
    </lineage>
</organism>
<keyword evidence="1" id="KW-0732">Signal</keyword>
<feature type="signal peptide" evidence="1">
    <location>
        <begin position="1"/>
        <end position="23"/>
    </location>
</feature>
<dbReference type="PANTHER" id="PTHR39176">
    <property type="entry name" value="PERIPLASMIC PROTEIN-RELATED"/>
    <property type="match status" value="1"/>
</dbReference>
<dbReference type="EMBL" id="SLVX01000017">
    <property type="protein sequence ID" value="TCN39434.1"/>
    <property type="molecule type" value="Genomic_DNA"/>
</dbReference>
<comment type="caution">
    <text evidence="3">The sequence shown here is derived from an EMBL/GenBank/DDBJ whole genome shotgun (WGS) entry which is preliminary data.</text>
</comment>
<keyword evidence="4" id="KW-1185">Reference proteome</keyword>